<keyword evidence="4 6" id="KW-0472">Membrane</keyword>
<gene>
    <name evidence="8" type="ORF">OTI717_LOCUS3511</name>
    <name evidence="7" type="ORF">RFH988_LOCUS443</name>
</gene>
<evidence type="ECO:0000313" key="7">
    <source>
        <dbReference type="EMBL" id="CAF0736156.1"/>
    </source>
</evidence>
<dbReference type="EMBL" id="CAJOAX010000190">
    <property type="protein sequence ID" value="CAF3535013.1"/>
    <property type="molecule type" value="Genomic_DNA"/>
</dbReference>
<dbReference type="PANTHER" id="PTHR12778:SF9">
    <property type="entry name" value="ACETYL-COENZYME A TRANSPORTER 1"/>
    <property type="match status" value="1"/>
</dbReference>
<feature type="transmembrane region" description="Helical" evidence="6">
    <location>
        <begin position="332"/>
        <end position="354"/>
    </location>
</feature>
<evidence type="ECO:0000313" key="9">
    <source>
        <dbReference type="Proteomes" id="UP000663882"/>
    </source>
</evidence>
<feature type="transmembrane region" description="Helical" evidence="6">
    <location>
        <begin position="244"/>
        <end position="264"/>
    </location>
</feature>
<feature type="transmembrane region" description="Helical" evidence="6">
    <location>
        <begin position="375"/>
        <end position="398"/>
    </location>
</feature>
<dbReference type="GO" id="GO:0035348">
    <property type="term" value="P:acetyl-CoA transmembrane transport"/>
    <property type="evidence" value="ECO:0007669"/>
    <property type="project" value="InterPro"/>
</dbReference>
<organism evidence="7 9">
    <name type="scientific">Rotaria sordida</name>
    <dbReference type="NCBI Taxonomy" id="392033"/>
    <lineage>
        <taxon>Eukaryota</taxon>
        <taxon>Metazoa</taxon>
        <taxon>Spiralia</taxon>
        <taxon>Gnathifera</taxon>
        <taxon>Rotifera</taxon>
        <taxon>Eurotatoria</taxon>
        <taxon>Bdelloidea</taxon>
        <taxon>Philodinida</taxon>
        <taxon>Philodinidae</taxon>
        <taxon>Rotaria</taxon>
    </lineage>
</organism>
<name>A0A813NJN6_9BILA</name>
<feature type="transmembrane region" description="Helical" evidence="6">
    <location>
        <begin position="50"/>
        <end position="70"/>
    </location>
</feature>
<dbReference type="AlphaFoldDB" id="A0A813NJN6"/>
<feature type="transmembrane region" description="Helical" evidence="6">
    <location>
        <begin position="307"/>
        <end position="326"/>
    </location>
</feature>
<dbReference type="SUPFAM" id="SSF103473">
    <property type="entry name" value="MFS general substrate transporter"/>
    <property type="match status" value="1"/>
</dbReference>
<evidence type="ECO:0000313" key="8">
    <source>
        <dbReference type="EMBL" id="CAF3535013.1"/>
    </source>
</evidence>
<comment type="subcellular location">
    <subcellularLocation>
        <location evidence="1">Membrane</location>
        <topology evidence="1">Multi-pass membrane protein</topology>
    </subcellularLocation>
</comment>
<feature type="transmembrane region" description="Helical" evidence="6">
    <location>
        <begin position="196"/>
        <end position="213"/>
    </location>
</feature>
<dbReference type="GO" id="GO:0008521">
    <property type="term" value="F:acetyl-CoA transmembrane transporter activity"/>
    <property type="evidence" value="ECO:0007669"/>
    <property type="project" value="InterPro"/>
</dbReference>
<evidence type="ECO:0000256" key="6">
    <source>
        <dbReference type="SAM" id="Phobius"/>
    </source>
</evidence>
<proteinExistence type="predicted"/>
<keyword evidence="3 6" id="KW-1133">Transmembrane helix</keyword>
<dbReference type="Gene3D" id="1.20.1250.20">
    <property type="entry name" value="MFS general substrate transporter like domains"/>
    <property type="match status" value="1"/>
</dbReference>
<dbReference type="PANTHER" id="PTHR12778">
    <property type="entry name" value="SOLUTE CARRIER FAMILY 33 ACETYL-COA TRANSPORTER -RELATED"/>
    <property type="match status" value="1"/>
</dbReference>
<dbReference type="OrthoDB" id="6415790at2759"/>
<feature type="compositionally biased region" description="Basic and acidic residues" evidence="5">
    <location>
        <begin position="458"/>
        <end position="479"/>
    </location>
</feature>
<dbReference type="InterPro" id="IPR036259">
    <property type="entry name" value="MFS_trans_sf"/>
</dbReference>
<dbReference type="InterPro" id="IPR024371">
    <property type="entry name" value="AcetylCoA_trans_1-like"/>
</dbReference>
<keyword evidence="2 6" id="KW-0812">Transmembrane</keyword>
<dbReference type="Proteomes" id="UP000663823">
    <property type="component" value="Unassembled WGS sequence"/>
</dbReference>
<feature type="transmembrane region" description="Helical" evidence="6">
    <location>
        <begin position="12"/>
        <end position="35"/>
    </location>
</feature>
<protein>
    <recommendedName>
        <fullName evidence="10">Acetyl-coenzyme A transporter 1</fullName>
    </recommendedName>
</protein>
<dbReference type="EMBL" id="CAJNOO010000007">
    <property type="protein sequence ID" value="CAF0736156.1"/>
    <property type="molecule type" value="Genomic_DNA"/>
</dbReference>
<dbReference type="Proteomes" id="UP000663882">
    <property type="component" value="Unassembled WGS sequence"/>
</dbReference>
<feature type="transmembrane region" description="Helical" evidence="6">
    <location>
        <begin position="157"/>
        <end position="176"/>
    </location>
</feature>
<reference evidence="7" key="1">
    <citation type="submission" date="2021-02" db="EMBL/GenBank/DDBJ databases">
        <authorList>
            <person name="Nowell W R."/>
        </authorList>
    </citation>
    <scope>NUCLEOTIDE SEQUENCE</scope>
</reference>
<evidence type="ECO:0000256" key="5">
    <source>
        <dbReference type="SAM" id="MobiDB-lite"/>
    </source>
</evidence>
<evidence type="ECO:0000256" key="3">
    <source>
        <dbReference type="ARBA" id="ARBA00022989"/>
    </source>
</evidence>
<comment type="caution">
    <text evidence="7">The sequence shown here is derived from an EMBL/GenBank/DDBJ whole genome shotgun (WGS) entry which is preliminary data.</text>
</comment>
<sequence length="479" mass="55510">MKTKTVPLKSILLLLILYILQGVIIGFILAIPLYLDSRGAKWQEQGTFNFVFYPFSLKLAWAPIIDAVYISRFGRRKTWLIPIQFLLGIILFILSFYLTTLIEELKIKMLTCIFFLVYFLLASQDICVDSWALTLLTNYNLQWASTCQTVGQTFGRFIGFTILMTFESASFTNRFIRKPFSLSEKSYGLFTIDQFIRFWAIAFLLVSFCIALFKKEKHNDNHLNLCQTYLSIFQLFKKKCVRQLALLFLLSPIGYAATYAMTNLVLKKYGVPKESLGLLGIPLIFVKILIPFCITQTNRPLTWYNRAYLPRLFMCILIAIYIYFTPYILFQWYFYPILTCLFILNESLIYLMLVSRVGFYARISDPCIGGTYITLLSMLGNLGASLTSSAVLYIAEWIKPDRLAYPLLVGICFLLGCLWLIMQYRTVLRLQALPIEKWHLSSMTIVSDDINEEPPETGFKEEEERRNMTDGVIRDQSME</sequence>
<evidence type="ECO:0008006" key="10">
    <source>
        <dbReference type="Google" id="ProtNLM"/>
    </source>
</evidence>
<feature type="transmembrane region" description="Helical" evidence="6">
    <location>
        <begin position="404"/>
        <end position="422"/>
    </location>
</feature>
<evidence type="ECO:0000256" key="1">
    <source>
        <dbReference type="ARBA" id="ARBA00004141"/>
    </source>
</evidence>
<feature type="transmembrane region" description="Helical" evidence="6">
    <location>
        <begin position="79"/>
        <end position="98"/>
    </location>
</feature>
<feature type="transmembrane region" description="Helical" evidence="6">
    <location>
        <begin position="276"/>
        <end position="295"/>
    </location>
</feature>
<feature type="transmembrane region" description="Helical" evidence="6">
    <location>
        <begin position="113"/>
        <end position="136"/>
    </location>
</feature>
<evidence type="ECO:0000256" key="2">
    <source>
        <dbReference type="ARBA" id="ARBA00022692"/>
    </source>
</evidence>
<dbReference type="Pfam" id="PF13000">
    <property type="entry name" value="Acatn"/>
    <property type="match status" value="2"/>
</dbReference>
<evidence type="ECO:0000256" key="4">
    <source>
        <dbReference type="ARBA" id="ARBA00023136"/>
    </source>
</evidence>
<dbReference type="InterPro" id="IPR004752">
    <property type="entry name" value="AmpG_permease/AT-1"/>
</dbReference>
<feature type="region of interest" description="Disordered" evidence="5">
    <location>
        <begin position="451"/>
        <end position="479"/>
    </location>
</feature>
<dbReference type="GO" id="GO:0016020">
    <property type="term" value="C:membrane"/>
    <property type="evidence" value="ECO:0007669"/>
    <property type="project" value="UniProtKB-SubCell"/>
</dbReference>
<accession>A0A813NJN6</accession>